<evidence type="ECO:0000313" key="6">
    <source>
        <dbReference type="EMBL" id="MEQ6290786.1"/>
    </source>
</evidence>
<dbReference type="EMBL" id="JBEFLD010000004">
    <property type="protein sequence ID" value="MEQ6290786.1"/>
    <property type="molecule type" value="Genomic_DNA"/>
</dbReference>
<dbReference type="PANTHER" id="PTHR43667:SF2">
    <property type="entry name" value="FATTY ACID C-METHYL TRANSFERASE"/>
    <property type="match status" value="1"/>
</dbReference>
<comment type="caution">
    <text evidence="6">The sequence shown here is derived from an EMBL/GenBank/DDBJ whole genome shotgun (WGS) entry which is preliminary data.</text>
</comment>
<reference evidence="6" key="1">
    <citation type="submission" date="2024-06" db="EMBL/GenBank/DDBJ databases">
        <title>Genome sequence of Vogesella sp. MAHUQ-64.</title>
        <authorList>
            <person name="Huq M.A."/>
        </authorList>
    </citation>
    <scope>NUCLEOTIDE SEQUENCE</scope>
    <source>
        <strain evidence="6">MAHUQ-64</strain>
    </source>
</reference>
<keyword evidence="3 6" id="KW-0808">Transferase</keyword>
<dbReference type="EC" id="2.1.1.-" evidence="6"/>
<name>A0ABV1M411_9NEIS</name>
<dbReference type="Gene3D" id="3.40.50.150">
    <property type="entry name" value="Vaccinia Virus protein VP39"/>
    <property type="match status" value="1"/>
</dbReference>
<evidence type="ECO:0000256" key="1">
    <source>
        <dbReference type="ARBA" id="ARBA00010815"/>
    </source>
</evidence>
<dbReference type="CDD" id="cd02440">
    <property type="entry name" value="AdoMet_MTases"/>
    <property type="match status" value="1"/>
</dbReference>
<evidence type="ECO:0000313" key="7">
    <source>
        <dbReference type="Proteomes" id="UP001433638"/>
    </source>
</evidence>
<protein>
    <submittedName>
        <fullName evidence="6">Cyclopropane-fatty-acyl-phospholipid synthase family protein</fullName>
        <ecNumber evidence="6">2.1.1.-</ecNumber>
    </submittedName>
</protein>
<keyword evidence="2 6" id="KW-0489">Methyltransferase</keyword>
<dbReference type="PANTHER" id="PTHR43667">
    <property type="entry name" value="CYCLOPROPANE-FATTY-ACYL-PHOSPHOLIPID SYNTHASE"/>
    <property type="match status" value="1"/>
</dbReference>
<evidence type="ECO:0000256" key="4">
    <source>
        <dbReference type="ARBA" id="ARBA00022691"/>
    </source>
</evidence>
<dbReference type="PIRSF" id="PIRSF003085">
    <property type="entry name" value="CMAS"/>
    <property type="match status" value="1"/>
</dbReference>
<sequence>MNTASDTLRRADAPTAAYQQAAGKLPWLARPLLAGMEKLLYGELLLHTPDGGQRLFNGRHHGSRAELQLHDWRALRRIALAGDIGLAEAWRDGQVSATDWPALLKLALENEAAFERAIHGSWLGTLGYLLRHLSRANSRRGSRRNIHAHYDLGNHFYQLWLDPGMSYSSGIYAGNAALSLEDAQQAKYQRILQRLAPSAGQRVLEIGCGWGGFAEQAIRQCGVHVTGLTLSTEQLDWAQQRLAAGGLAQQAELRLQDYRDVGGQYDYIVSIEMLEAVGERWWPSYFAKLRDCLKPGGKALVQVITMGDEHFARYRSGTDFIQQYIFPGGMLPSPSRLQQEIQRAGLHLADRYTFGADYALTLRAWLARFEQALPQIRRQGFDDGFIRLWQFYLYYCIAAFEAGRTDVCQLEIQRRA</sequence>
<dbReference type="RefSeq" id="WP_349586699.1">
    <property type="nucleotide sequence ID" value="NZ_JBEFLD010000004.1"/>
</dbReference>
<dbReference type="GO" id="GO:0032259">
    <property type="term" value="P:methylation"/>
    <property type="evidence" value="ECO:0007669"/>
    <property type="project" value="UniProtKB-KW"/>
</dbReference>
<dbReference type="InterPro" id="IPR050723">
    <property type="entry name" value="CFA/CMAS"/>
</dbReference>
<keyword evidence="7" id="KW-1185">Reference proteome</keyword>
<dbReference type="GO" id="GO:0008168">
    <property type="term" value="F:methyltransferase activity"/>
    <property type="evidence" value="ECO:0007669"/>
    <property type="project" value="UniProtKB-KW"/>
</dbReference>
<organism evidence="6 7">
    <name type="scientific">Vogesella oryzagri</name>
    <dbReference type="NCBI Taxonomy" id="3160864"/>
    <lineage>
        <taxon>Bacteria</taxon>
        <taxon>Pseudomonadati</taxon>
        <taxon>Pseudomonadota</taxon>
        <taxon>Betaproteobacteria</taxon>
        <taxon>Neisseriales</taxon>
        <taxon>Chromobacteriaceae</taxon>
        <taxon>Vogesella</taxon>
    </lineage>
</organism>
<evidence type="ECO:0000256" key="5">
    <source>
        <dbReference type="ARBA" id="ARBA00023098"/>
    </source>
</evidence>
<dbReference type="InterPro" id="IPR003333">
    <property type="entry name" value="CMAS"/>
</dbReference>
<dbReference type="Proteomes" id="UP001433638">
    <property type="component" value="Unassembled WGS sequence"/>
</dbReference>
<evidence type="ECO:0000256" key="3">
    <source>
        <dbReference type="ARBA" id="ARBA00022679"/>
    </source>
</evidence>
<proteinExistence type="inferred from homology"/>
<dbReference type="SUPFAM" id="SSF53335">
    <property type="entry name" value="S-adenosyl-L-methionine-dependent methyltransferases"/>
    <property type="match status" value="1"/>
</dbReference>
<evidence type="ECO:0000256" key="2">
    <source>
        <dbReference type="ARBA" id="ARBA00022603"/>
    </source>
</evidence>
<dbReference type="InterPro" id="IPR029063">
    <property type="entry name" value="SAM-dependent_MTases_sf"/>
</dbReference>
<gene>
    <name evidence="6" type="ORF">ABNW52_09180</name>
</gene>
<keyword evidence="4" id="KW-0949">S-adenosyl-L-methionine</keyword>
<dbReference type="Pfam" id="PF02353">
    <property type="entry name" value="CMAS"/>
    <property type="match status" value="1"/>
</dbReference>
<comment type="similarity">
    <text evidence="1">Belongs to the CFA/CMAS family.</text>
</comment>
<keyword evidence="5" id="KW-0443">Lipid metabolism</keyword>
<accession>A0ABV1M411</accession>